<dbReference type="AlphaFoldDB" id="A0A1H9Y1Q0"/>
<dbReference type="EMBL" id="FOHE01000001">
    <property type="protein sequence ID" value="SES62193.1"/>
    <property type="molecule type" value="Genomic_DNA"/>
</dbReference>
<proteinExistence type="predicted"/>
<gene>
    <name evidence="1" type="ORF">SAMN05216389_10193</name>
</gene>
<evidence type="ECO:0000313" key="2">
    <source>
        <dbReference type="Proteomes" id="UP000198618"/>
    </source>
</evidence>
<dbReference type="Proteomes" id="UP000198618">
    <property type="component" value="Unassembled WGS sequence"/>
</dbReference>
<organism evidence="1 2">
    <name type="scientific">Oceanobacillus limi</name>
    <dbReference type="NCBI Taxonomy" id="930131"/>
    <lineage>
        <taxon>Bacteria</taxon>
        <taxon>Bacillati</taxon>
        <taxon>Bacillota</taxon>
        <taxon>Bacilli</taxon>
        <taxon>Bacillales</taxon>
        <taxon>Bacillaceae</taxon>
        <taxon>Oceanobacillus</taxon>
    </lineage>
</organism>
<evidence type="ECO:0000313" key="1">
    <source>
        <dbReference type="EMBL" id="SES62193.1"/>
    </source>
</evidence>
<dbReference type="InterPro" id="IPR051699">
    <property type="entry name" value="Rpn/YhgA-like_nuclease"/>
</dbReference>
<dbReference type="PANTHER" id="PTHR34611:SF2">
    <property type="entry name" value="INACTIVE RECOMBINATION-PROMOTING NUCLEASE-LIKE PROTEIN RPNE-RELATED"/>
    <property type="match status" value="1"/>
</dbReference>
<dbReference type="PANTHER" id="PTHR34611">
    <property type="match status" value="1"/>
</dbReference>
<dbReference type="GO" id="GO:1990238">
    <property type="term" value="F:double-stranded DNA endonuclease activity"/>
    <property type="evidence" value="ECO:0007669"/>
    <property type="project" value="TreeGrafter"/>
</dbReference>
<dbReference type="GO" id="GO:0006310">
    <property type="term" value="P:DNA recombination"/>
    <property type="evidence" value="ECO:0007669"/>
    <property type="project" value="TreeGrafter"/>
</dbReference>
<reference evidence="1 2" key="1">
    <citation type="submission" date="2016-10" db="EMBL/GenBank/DDBJ databases">
        <authorList>
            <person name="de Groot N.N."/>
        </authorList>
    </citation>
    <scope>NUCLEOTIDE SEQUENCE [LARGE SCALE GENOMIC DNA]</scope>
    <source>
        <strain evidence="1 2">IBRC-M 10780</strain>
    </source>
</reference>
<dbReference type="STRING" id="930131.SAMN05216389_10193"/>
<accession>A0A1H9Y1Q0</accession>
<name>A0A1H9Y1Q0_9BACI</name>
<protein>
    <recommendedName>
        <fullName evidence="3">Transposase (putative) YhgA-like domain-containing protein</fullName>
    </recommendedName>
</protein>
<keyword evidence="2" id="KW-1185">Reference proteome</keyword>
<evidence type="ECO:0008006" key="3">
    <source>
        <dbReference type="Google" id="ProtNLM"/>
    </source>
</evidence>
<sequence length="170" mass="19879">MGFPFFHVLTFHFLKLELRKKNWRAYIESNNPIAAALLSKMGFSKEERVQVKLEFLRMMTKLELNPAKARLIQGFFESYLKLNEKEEEQLMEKIKQLDEADKILELPISYEEKGRREGKKEGKLVGKLEGELIAKRDIARTMLEKGFSEEVVSEVTGLDEEEIQKVKAQR</sequence>